<dbReference type="EMBL" id="CM016558">
    <property type="protein sequence ID" value="TKW06586.1"/>
    <property type="molecule type" value="Genomic_DNA"/>
</dbReference>
<evidence type="ECO:0008006" key="4">
    <source>
        <dbReference type="Google" id="ProtNLM"/>
    </source>
</evidence>
<accession>A0A4V6D4I0</accession>
<proteinExistence type="predicted"/>
<organism evidence="2 3">
    <name type="scientific">Setaria viridis</name>
    <name type="common">Green bristlegrass</name>
    <name type="synonym">Setaria italica subsp. viridis</name>
    <dbReference type="NCBI Taxonomy" id="4556"/>
    <lineage>
        <taxon>Eukaryota</taxon>
        <taxon>Viridiplantae</taxon>
        <taxon>Streptophyta</taxon>
        <taxon>Embryophyta</taxon>
        <taxon>Tracheophyta</taxon>
        <taxon>Spermatophyta</taxon>
        <taxon>Magnoliopsida</taxon>
        <taxon>Liliopsida</taxon>
        <taxon>Poales</taxon>
        <taxon>Poaceae</taxon>
        <taxon>PACMAD clade</taxon>
        <taxon>Panicoideae</taxon>
        <taxon>Panicodae</taxon>
        <taxon>Paniceae</taxon>
        <taxon>Cenchrinae</taxon>
        <taxon>Setaria</taxon>
    </lineage>
</organism>
<sequence>MGVRGSAKRRRRAPSSSAGANTKGESRFPPISGVDGNALERKSKQRRTTEPSAGPSGAGSGADLISCLGADLISCLGDDVLVRVLELLPDARDAFVVTLEDLPSSAKMETMRLALDGAAVRLPAAATFAALVELSLRDMEFKDGNGLLLSRLLSSACCPRLRKLSLRDVRFTRLEELLRLAGFQALLLLEAGTLSELSFEDMVEPGVLQLRTPNLRVLRINHSCLNELVISHAPRLEILMIDGLPDRIDVDGDLPRVRKIEQVSEVIKGRIPHLPNATSLTVQISQFELHSFGDGVSDILAQCNNLKYLCLDLNCFIADLQRKNPKLDLTCHHQDHWKTHEISLVHLKEVELKGLTGTNCELWFMQSVISGARDLEKLAITFNREYRPEDRNEAFDLTSLVGDGVWTDCHGAYLSYEWRPFQ</sequence>
<keyword evidence="3" id="KW-1185">Reference proteome</keyword>
<dbReference type="AlphaFoldDB" id="A0A4V6D4I0"/>
<evidence type="ECO:0000313" key="2">
    <source>
        <dbReference type="EMBL" id="TKW06586.1"/>
    </source>
</evidence>
<dbReference type="InterPro" id="IPR055312">
    <property type="entry name" value="FBL15-like"/>
</dbReference>
<protein>
    <recommendedName>
        <fullName evidence="4">FBD domain-containing protein</fullName>
    </recommendedName>
</protein>
<dbReference type="Gene3D" id="3.80.10.10">
    <property type="entry name" value="Ribonuclease Inhibitor"/>
    <property type="match status" value="1"/>
</dbReference>
<dbReference type="InterPro" id="IPR032675">
    <property type="entry name" value="LRR_dom_sf"/>
</dbReference>
<dbReference type="PANTHER" id="PTHR34709">
    <property type="entry name" value="OS10G0396666 PROTEIN"/>
    <property type="match status" value="1"/>
</dbReference>
<feature type="region of interest" description="Disordered" evidence="1">
    <location>
        <begin position="1"/>
        <end position="59"/>
    </location>
</feature>
<feature type="compositionally biased region" description="Basic residues" evidence="1">
    <location>
        <begin position="1"/>
        <end position="13"/>
    </location>
</feature>
<reference evidence="2" key="1">
    <citation type="submission" date="2019-03" db="EMBL/GenBank/DDBJ databases">
        <title>WGS assembly of Setaria viridis.</title>
        <authorList>
            <person name="Huang P."/>
            <person name="Jenkins J."/>
            <person name="Grimwood J."/>
            <person name="Barry K."/>
            <person name="Healey A."/>
            <person name="Mamidi S."/>
            <person name="Sreedasyam A."/>
            <person name="Shu S."/>
            <person name="Feldman M."/>
            <person name="Wu J."/>
            <person name="Yu Y."/>
            <person name="Chen C."/>
            <person name="Johnson J."/>
            <person name="Rokhsar D."/>
            <person name="Baxter I."/>
            <person name="Schmutz J."/>
            <person name="Brutnell T."/>
            <person name="Kellogg E."/>
        </authorList>
    </citation>
    <scope>NUCLEOTIDE SEQUENCE [LARGE SCALE GENOMIC DNA]</scope>
</reference>
<dbReference type="Gramene" id="TKW06586">
    <property type="protein sequence ID" value="TKW06586"/>
    <property type="gene ID" value="SEVIR_7G249400v2"/>
</dbReference>
<evidence type="ECO:0000256" key="1">
    <source>
        <dbReference type="SAM" id="MobiDB-lite"/>
    </source>
</evidence>
<gene>
    <name evidence="2" type="ORF">SEVIR_7G249400v2</name>
</gene>
<dbReference type="Proteomes" id="UP000298652">
    <property type="component" value="Chromosome 7"/>
</dbReference>
<dbReference type="PANTHER" id="PTHR34709:SF28">
    <property type="entry name" value="OS08G0272601 PROTEIN"/>
    <property type="match status" value="1"/>
</dbReference>
<name>A0A4V6D4I0_SETVI</name>
<dbReference type="SUPFAM" id="SSF52047">
    <property type="entry name" value="RNI-like"/>
    <property type="match status" value="1"/>
</dbReference>
<evidence type="ECO:0000313" key="3">
    <source>
        <dbReference type="Proteomes" id="UP000298652"/>
    </source>
</evidence>